<dbReference type="Proteomes" id="UP001566132">
    <property type="component" value="Unassembled WGS sequence"/>
</dbReference>
<evidence type="ECO:0000313" key="3">
    <source>
        <dbReference type="Proteomes" id="UP001566132"/>
    </source>
</evidence>
<sequence length="474" mass="54224">MVPKPFKISSEIISTCNKLFSSSTDASLKTKLPLAVYSQKDVNLRQPRYKITNVERPTILPDLQFEFEPNHFADLQPNTNPGFRAEFKTPKWADQSDDPFPPNITADNKIQHTYNDQQIAEERFLKYKMSRFHSTNRKFSTLFPKRSFAGRNFSGKPPADNTSDGTCAKKVKGCVKTKFRECRITNKDCPRLKLLDCQQSKGSNCKLNYLYPNCTKKFAPYPSYSEACAETLPDDPSECNQCPWRTCDGAETIEPGKPVRGRRNYSTSSSKHLDSTTGVVVDPIIPSLINLGQDHQCKSSGSCGQTKRPCKQPPGLCEVRRQKDEEKKREKLIHIPPKPKKASEKLVLNGVNEMKDEVPYLGSNLNQTLSWINFNNQEMVVCKKNQPPNCKRRRKPKKPQEKHYDFFLQPKLSMSLKKKKIKGDEGNPPPCEEKSNESLNCPEKPMKKPKYKKRPMNIGYYKRPEEPYNKSNGN</sequence>
<accession>A0ABD1ESL0</accession>
<gene>
    <name evidence="2" type="ORF">ABEB36_007019</name>
</gene>
<feature type="region of interest" description="Disordered" evidence="1">
    <location>
        <begin position="385"/>
        <end position="474"/>
    </location>
</feature>
<dbReference type="InterPro" id="IPR006611">
    <property type="entry name" value="DUF1431_DROsp"/>
</dbReference>
<evidence type="ECO:0000256" key="1">
    <source>
        <dbReference type="SAM" id="MobiDB-lite"/>
    </source>
</evidence>
<reference evidence="2 3" key="1">
    <citation type="submission" date="2024-05" db="EMBL/GenBank/DDBJ databases">
        <title>Genetic variation in Jamaican populations of the coffee berry borer (Hypothenemus hampei).</title>
        <authorList>
            <person name="Errbii M."/>
            <person name="Myrie A."/>
        </authorList>
    </citation>
    <scope>NUCLEOTIDE SEQUENCE [LARGE SCALE GENOMIC DNA]</scope>
    <source>
        <strain evidence="2">JA-Hopewell-2020-01-JO</strain>
        <tissue evidence="2">Whole body</tissue>
    </source>
</reference>
<feature type="compositionally biased region" description="Polar residues" evidence="1">
    <location>
        <begin position="264"/>
        <end position="274"/>
    </location>
</feature>
<protein>
    <submittedName>
        <fullName evidence="2">Uncharacterized protein</fullName>
    </submittedName>
</protein>
<dbReference type="Pfam" id="PF07248">
    <property type="entry name" value="DUF1431"/>
    <property type="match status" value="1"/>
</dbReference>
<dbReference type="EMBL" id="JBDJPC010000005">
    <property type="protein sequence ID" value="KAL1501745.1"/>
    <property type="molecule type" value="Genomic_DNA"/>
</dbReference>
<proteinExistence type="predicted"/>
<dbReference type="AlphaFoldDB" id="A0ABD1ESL0"/>
<name>A0ABD1ESL0_HYPHA</name>
<comment type="caution">
    <text evidence="2">The sequence shown here is derived from an EMBL/GenBank/DDBJ whole genome shotgun (WGS) entry which is preliminary data.</text>
</comment>
<keyword evidence="3" id="KW-1185">Reference proteome</keyword>
<feature type="region of interest" description="Disordered" evidence="1">
    <location>
        <begin position="253"/>
        <end position="274"/>
    </location>
</feature>
<evidence type="ECO:0000313" key="2">
    <source>
        <dbReference type="EMBL" id="KAL1501745.1"/>
    </source>
</evidence>
<organism evidence="2 3">
    <name type="scientific">Hypothenemus hampei</name>
    <name type="common">Coffee berry borer</name>
    <dbReference type="NCBI Taxonomy" id="57062"/>
    <lineage>
        <taxon>Eukaryota</taxon>
        <taxon>Metazoa</taxon>
        <taxon>Ecdysozoa</taxon>
        <taxon>Arthropoda</taxon>
        <taxon>Hexapoda</taxon>
        <taxon>Insecta</taxon>
        <taxon>Pterygota</taxon>
        <taxon>Neoptera</taxon>
        <taxon>Endopterygota</taxon>
        <taxon>Coleoptera</taxon>
        <taxon>Polyphaga</taxon>
        <taxon>Cucujiformia</taxon>
        <taxon>Curculionidae</taxon>
        <taxon>Scolytinae</taxon>
        <taxon>Hypothenemus</taxon>
    </lineage>
</organism>